<feature type="transmembrane region" description="Helical" evidence="7">
    <location>
        <begin position="364"/>
        <end position="390"/>
    </location>
</feature>
<feature type="transmembrane region" description="Helical" evidence="7">
    <location>
        <begin position="276"/>
        <end position="296"/>
    </location>
</feature>
<protein>
    <submittedName>
        <fullName evidence="10">Putative ABC transport system permease protein</fullName>
    </submittedName>
</protein>
<dbReference type="PANTHER" id="PTHR30489">
    <property type="entry name" value="LIPOPROTEIN-RELEASING SYSTEM TRANSMEMBRANE PROTEIN LOLE"/>
    <property type="match status" value="1"/>
</dbReference>
<feature type="domain" description="MacB-like periplasmic core" evidence="9">
    <location>
        <begin position="18"/>
        <end position="233"/>
    </location>
</feature>
<evidence type="ECO:0000259" key="8">
    <source>
        <dbReference type="Pfam" id="PF02687"/>
    </source>
</evidence>
<evidence type="ECO:0000313" key="10">
    <source>
        <dbReference type="EMBL" id="VFJ42613.1"/>
    </source>
</evidence>
<sequence>MKSVTLGLRNILRNKRRTLLTLLAIVSGVTGIVVFGGFIEFAFEGLRESTIRTQLGHVQIYRAGYSKHGVANPAEYLIEEPDRVEAALGSLPHIAAITRRLSFSGLISNGNQTVNCKAMGVVPGREEEFSSFETILDGQQLEESMTDGGVIGKDLANALNARIGDYLTVLTTTLDGVINAVEFRLVGIAQSGSQDYDSVFVKLPLAMVQRALGTASVEKILVMLDDTGHLPAFLDPMAAVLAASRAELEYKRWDELAPFYHKVVALYEGMFDVIKIIIGVIVLFSIVNTMTMSVFERVREIGTLRAIGTDRLGIMRLFLTEGLLLGIIGGILGILSGMAVATFINLSGGIPIPAPPGMSRGYVSFILIIPKILLYSFVLTVVVSVLSSIWPAWKASRIKIVEALAHT</sequence>
<dbReference type="PANTHER" id="PTHR30489:SF0">
    <property type="entry name" value="LIPOPROTEIN-RELEASING SYSTEM TRANSMEMBRANE PROTEIN LOLE"/>
    <property type="match status" value="1"/>
</dbReference>
<dbReference type="GO" id="GO:0044874">
    <property type="term" value="P:lipoprotein localization to outer membrane"/>
    <property type="evidence" value="ECO:0007669"/>
    <property type="project" value="TreeGrafter"/>
</dbReference>
<feature type="domain" description="ABC3 transporter permease C-terminal" evidence="8">
    <location>
        <begin position="276"/>
        <end position="399"/>
    </location>
</feature>
<evidence type="ECO:0000256" key="3">
    <source>
        <dbReference type="ARBA" id="ARBA00022475"/>
    </source>
</evidence>
<evidence type="ECO:0000256" key="1">
    <source>
        <dbReference type="ARBA" id="ARBA00004651"/>
    </source>
</evidence>
<reference evidence="10" key="1">
    <citation type="submission" date="2019-02" db="EMBL/GenBank/DDBJ databases">
        <authorList>
            <person name="Gruber-Vodicka R. H."/>
            <person name="Seah K. B. B."/>
        </authorList>
    </citation>
    <scope>NUCLEOTIDE SEQUENCE</scope>
    <source>
        <strain evidence="10">BECK_DK47</strain>
    </source>
</reference>
<gene>
    <name evidence="10" type="ORF">BECKDK2373B_GA0170837_100237</name>
</gene>
<evidence type="ECO:0000256" key="6">
    <source>
        <dbReference type="ARBA" id="ARBA00023136"/>
    </source>
</evidence>
<keyword evidence="6 7" id="KW-0472">Membrane</keyword>
<comment type="subcellular location">
    <subcellularLocation>
        <location evidence="1">Cell membrane</location>
        <topology evidence="1">Multi-pass membrane protein</topology>
    </subcellularLocation>
</comment>
<evidence type="ECO:0000256" key="5">
    <source>
        <dbReference type="ARBA" id="ARBA00022989"/>
    </source>
</evidence>
<evidence type="ECO:0000256" key="2">
    <source>
        <dbReference type="ARBA" id="ARBA00005236"/>
    </source>
</evidence>
<keyword evidence="4 7" id="KW-0812">Transmembrane</keyword>
<proteinExistence type="inferred from homology"/>
<keyword evidence="5 7" id="KW-1133">Transmembrane helix</keyword>
<dbReference type="InterPro" id="IPR051447">
    <property type="entry name" value="Lipoprotein-release_system"/>
</dbReference>
<feature type="transmembrane region" description="Helical" evidence="7">
    <location>
        <begin position="317"/>
        <end position="344"/>
    </location>
</feature>
<dbReference type="Pfam" id="PF12704">
    <property type="entry name" value="MacB_PCD"/>
    <property type="match status" value="1"/>
</dbReference>
<keyword evidence="3" id="KW-1003">Cell membrane</keyword>
<organism evidence="10">
    <name type="scientific">Candidatus Kentrum sp. DK</name>
    <dbReference type="NCBI Taxonomy" id="2126562"/>
    <lineage>
        <taxon>Bacteria</taxon>
        <taxon>Pseudomonadati</taxon>
        <taxon>Pseudomonadota</taxon>
        <taxon>Gammaproteobacteria</taxon>
        <taxon>Candidatus Kentrum</taxon>
    </lineage>
</organism>
<accession>A0A450RTZ6</accession>
<dbReference type="InterPro" id="IPR025857">
    <property type="entry name" value="MacB_PCD"/>
</dbReference>
<dbReference type="EMBL" id="CAADEX010000002">
    <property type="protein sequence ID" value="VFJ42613.1"/>
    <property type="molecule type" value="Genomic_DNA"/>
</dbReference>
<name>A0A450RTZ6_9GAMM</name>
<evidence type="ECO:0000259" key="9">
    <source>
        <dbReference type="Pfam" id="PF12704"/>
    </source>
</evidence>
<evidence type="ECO:0000256" key="7">
    <source>
        <dbReference type="SAM" id="Phobius"/>
    </source>
</evidence>
<dbReference type="AlphaFoldDB" id="A0A450RTZ6"/>
<comment type="similarity">
    <text evidence="2">Belongs to the ABC-4 integral membrane protein family. LolC/E subfamily.</text>
</comment>
<dbReference type="Pfam" id="PF02687">
    <property type="entry name" value="FtsX"/>
    <property type="match status" value="1"/>
</dbReference>
<evidence type="ECO:0000256" key="4">
    <source>
        <dbReference type="ARBA" id="ARBA00022692"/>
    </source>
</evidence>
<dbReference type="InterPro" id="IPR003838">
    <property type="entry name" value="ABC3_permease_C"/>
</dbReference>
<dbReference type="GO" id="GO:0098797">
    <property type="term" value="C:plasma membrane protein complex"/>
    <property type="evidence" value="ECO:0007669"/>
    <property type="project" value="TreeGrafter"/>
</dbReference>
<feature type="transmembrane region" description="Helical" evidence="7">
    <location>
        <begin position="20"/>
        <end position="43"/>
    </location>
</feature>